<reference evidence="4 5" key="1">
    <citation type="journal article" date="2015" name="BMC Genomics">
        <title>The genome of the truffle-parasite Tolypocladium ophioglossoides and the evolution of antifungal peptaibiotics.</title>
        <authorList>
            <person name="Quandt C.A."/>
            <person name="Bushley K.E."/>
            <person name="Spatafora J.W."/>
        </authorList>
    </citation>
    <scope>NUCLEOTIDE SEQUENCE [LARGE SCALE GENOMIC DNA]</scope>
    <source>
        <strain evidence="4 5">CBS 100239</strain>
    </source>
</reference>
<dbReference type="GO" id="GO:0043386">
    <property type="term" value="P:mycotoxin biosynthetic process"/>
    <property type="evidence" value="ECO:0007669"/>
    <property type="project" value="InterPro"/>
</dbReference>
<name>A0A0L0MYM5_TOLOC</name>
<gene>
    <name evidence="4" type="ORF">TOPH_08479</name>
</gene>
<keyword evidence="5" id="KW-1185">Reference proteome</keyword>
<dbReference type="PANTHER" id="PTHR33365:SF7">
    <property type="entry name" value="TAT PATHWAY SIGNAL SEQUENCE"/>
    <property type="match status" value="1"/>
</dbReference>
<keyword evidence="3" id="KW-0472">Membrane</keyword>
<dbReference type="PANTHER" id="PTHR33365">
    <property type="entry name" value="YALI0B05434P"/>
    <property type="match status" value="1"/>
</dbReference>
<dbReference type="AlphaFoldDB" id="A0A0L0MYM5"/>
<sequence>MDQDEKPHFDITPFLSNSENADDNAADYGQVQRSYRGKSWVKAHRLALLFHCTMLLLYALFSVAVWSGPCRYPRAQLYTPAQNFVQTRIQVINDGPRAIDESPYVGSKPKEAIGAAWDHLLRCTIHCSLCKATVSTLLTTAIVHNFRFSEEEMRKMNKTSIGFARGGGYHGMMAVFHELHCLVRPGHQAYLNIKLIRRAIHKDEYYKEKGHNEHCIDILRMAAMCRADTSIYPYFWSDSNRYPNPKWERRHECVDWEKLEEFLEARRVDIFVSNMLVHPKYVAGPSFPGGQAHIEERNGPQIYPLDPE</sequence>
<evidence type="ECO:0000256" key="2">
    <source>
        <dbReference type="SAM" id="MobiDB-lite"/>
    </source>
</evidence>
<dbReference type="Pfam" id="PF11807">
    <property type="entry name" value="UstYa"/>
    <property type="match status" value="1"/>
</dbReference>
<keyword evidence="3" id="KW-1133">Transmembrane helix</keyword>
<proteinExistence type="inferred from homology"/>
<feature type="region of interest" description="Disordered" evidence="2">
    <location>
        <begin position="1"/>
        <end position="23"/>
    </location>
</feature>
<evidence type="ECO:0000256" key="1">
    <source>
        <dbReference type="ARBA" id="ARBA00035112"/>
    </source>
</evidence>
<keyword evidence="3" id="KW-0812">Transmembrane</keyword>
<dbReference type="Proteomes" id="UP000036947">
    <property type="component" value="Unassembled WGS sequence"/>
</dbReference>
<comment type="similarity">
    <text evidence="1">Belongs to the ustYa family.</text>
</comment>
<accession>A0A0L0MYM5</accession>
<comment type="caution">
    <text evidence="4">The sequence shown here is derived from an EMBL/GenBank/DDBJ whole genome shotgun (WGS) entry which is preliminary data.</text>
</comment>
<organism evidence="4 5">
    <name type="scientific">Tolypocladium ophioglossoides (strain CBS 100239)</name>
    <name type="common">Snaketongue truffleclub</name>
    <name type="synonym">Elaphocordyceps ophioglossoides</name>
    <dbReference type="NCBI Taxonomy" id="1163406"/>
    <lineage>
        <taxon>Eukaryota</taxon>
        <taxon>Fungi</taxon>
        <taxon>Dikarya</taxon>
        <taxon>Ascomycota</taxon>
        <taxon>Pezizomycotina</taxon>
        <taxon>Sordariomycetes</taxon>
        <taxon>Hypocreomycetidae</taxon>
        <taxon>Hypocreales</taxon>
        <taxon>Ophiocordycipitaceae</taxon>
        <taxon>Tolypocladium</taxon>
    </lineage>
</organism>
<evidence type="ECO:0000256" key="3">
    <source>
        <dbReference type="SAM" id="Phobius"/>
    </source>
</evidence>
<evidence type="ECO:0000313" key="5">
    <source>
        <dbReference type="Proteomes" id="UP000036947"/>
    </source>
</evidence>
<feature type="transmembrane region" description="Helical" evidence="3">
    <location>
        <begin position="46"/>
        <end position="66"/>
    </location>
</feature>
<dbReference type="InterPro" id="IPR021765">
    <property type="entry name" value="UstYa-like"/>
</dbReference>
<dbReference type="OrthoDB" id="3687641at2759"/>
<protein>
    <submittedName>
        <fullName evidence="4">Uncharacterized protein</fullName>
    </submittedName>
</protein>
<dbReference type="EMBL" id="LFRF01000046">
    <property type="protein sequence ID" value="KND86886.1"/>
    <property type="molecule type" value="Genomic_DNA"/>
</dbReference>
<evidence type="ECO:0000313" key="4">
    <source>
        <dbReference type="EMBL" id="KND86886.1"/>
    </source>
</evidence>